<accession>A0A2V2YRX1</accession>
<keyword evidence="2" id="KW-1185">Reference proteome</keyword>
<dbReference type="AlphaFoldDB" id="A0A2V2YRX1"/>
<sequence length="118" mass="13270">MMAGNCFYLTIIGGYGLYSSILEKVVEIRKTVTRVICEKQEKLVDNLRKILVSKLIYEQIGTVVDDLFEISFSELLTRIVEKHNIPLSLHHEGSTIVFDEILTSLNCAITKPGKQSPA</sequence>
<protein>
    <submittedName>
        <fullName evidence="1">Uncharacterized protein</fullName>
    </submittedName>
</protein>
<organism evidence="1 2">
    <name type="scientific">Paenibacillus cellulosilyticus</name>
    <dbReference type="NCBI Taxonomy" id="375489"/>
    <lineage>
        <taxon>Bacteria</taxon>
        <taxon>Bacillati</taxon>
        <taxon>Bacillota</taxon>
        <taxon>Bacilli</taxon>
        <taxon>Bacillales</taxon>
        <taxon>Paenibacillaceae</taxon>
        <taxon>Paenibacillus</taxon>
    </lineage>
</organism>
<dbReference type="EMBL" id="QGTQ01000012">
    <property type="protein sequence ID" value="PWW00793.1"/>
    <property type="molecule type" value="Genomic_DNA"/>
</dbReference>
<dbReference type="Proteomes" id="UP000246635">
    <property type="component" value="Unassembled WGS sequence"/>
</dbReference>
<reference evidence="1 2" key="1">
    <citation type="submission" date="2018-05" db="EMBL/GenBank/DDBJ databases">
        <title>Genomic Encyclopedia of Type Strains, Phase III (KMG-III): the genomes of soil and plant-associated and newly described type strains.</title>
        <authorList>
            <person name="Whitman W."/>
        </authorList>
    </citation>
    <scope>NUCLEOTIDE SEQUENCE [LARGE SCALE GENOMIC DNA]</scope>
    <source>
        <strain evidence="1 2">CECT 5696</strain>
    </source>
</reference>
<gene>
    <name evidence="1" type="ORF">DFQ01_112146</name>
</gene>
<comment type="caution">
    <text evidence="1">The sequence shown here is derived from an EMBL/GenBank/DDBJ whole genome shotgun (WGS) entry which is preliminary data.</text>
</comment>
<name>A0A2V2YRX1_9BACL</name>
<proteinExistence type="predicted"/>
<evidence type="ECO:0000313" key="1">
    <source>
        <dbReference type="EMBL" id="PWW00793.1"/>
    </source>
</evidence>
<evidence type="ECO:0000313" key="2">
    <source>
        <dbReference type="Proteomes" id="UP000246635"/>
    </source>
</evidence>